<organism evidence="2 3">
    <name type="scientific">Aeromonas sobria</name>
    <dbReference type="NCBI Taxonomy" id="646"/>
    <lineage>
        <taxon>Bacteria</taxon>
        <taxon>Pseudomonadati</taxon>
        <taxon>Pseudomonadota</taxon>
        <taxon>Gammaproteobacteria</taxon>
        <taxon>Aeromonadales</taxon>
        <taxon>Aeromonadaceae</taxon>
        <taxon>Aeromonas</taxon>
    </lineage>
</organism>
<dbReference type="EMBL" id="MKFU01000004">
    <property type="protein sequence ID" value="OHY95100.1"/>
    <property type="molecule type" value="Genomic_DNA"/>
</dbReference>
<reference evidence="2 3" key="1">
    <citation type="submission" date="2016-09" db="EMBL/GenBank/DDBJ databases">
        <title>Draft Genome Sequence of Aeromonas sobria Strain 08005, Isolated from Sick Rana catesbeiana.</title>
        <authorList>
            <person name="Yang Q."/>
        </authorList>
    </citation>
    <scope>NUCLEOTIDE SEQUENCE [LARGE SCALE GENOMIC DNA]</scope>
    <source>
        <strain evidence="2 3">08005</strain>
    </source>
</reference>
<proteinExistence type="predicted"/>
<sequence length="140" mass="15455">MTRSIFLSPEGMKVFWDYMTHLFLSSSLTAVFMALFAIHVPVDIYVDNGISKIIGLAFFACLSIYAYFSAASIFLNGTQNIFKIKNNIPPTDKITAKRLFCNSKVNLIEVIISWAMVGLCVVVVSETAISTAFGIIAARQ</sequence>
<evidence type="ECO:0000313" key="2">
    <source>
        <dbReference type="EMBL" id="OHY95100.1"/>
    </source>
</evidence>
<dbReference type="Proteomes" id="UP000179934">
    <property type="component" value="Unassembled WGS sequence"/>
</dbReference>
<keyword evidence="1" id="KW-0472">Membrane</keyword>
<keyword evidence="1" id="KW-0812">Transmembrane</keyword>
<feature type="transmembrane region" description="Helical" evidence="1">
    <location>
        <begin position="53"/>
        <end position="75"/>
    </location>
</feature>
<evidence type="ECO:0000313" key="3">
    <source>
        <dbReference type="Proteomes" id="UP000179934"/>
    </source>
</evidence>
<keyword evidence="1" id="KW-1133">Transmembrane helix</keyword>
<accession>A0A1S2D2A8</accession>
<feature type="transmembrane region" description="Helical" evidence="1">
    <location>
        <begin position="21"/>
        <end position="41"/>
    </location>
</feature>
<protein>
    <submittedName>
        <fullName evidence="2">Uncharacterized protein</fullName>
    </submittedName>
</protein>
<name>A0A1S2D2A8_AERSO</name>
<evidence type="ECO:0000256" key="1">
    <source>
        <dbReference type="SAM" id="Phobius"/>
    </source>
</evidence>
<dbReference type="GeneID" id="58921255"/>
<dbReference type="AlphaFoldDB" id="A0A1S2D2A8"/>
<gene>
    <name evidence="2" type="ORF">BJD16_08945</name>
</gene>
<comment type="caution">
    <text evidence="2">The sequence shown here is derived from an EMBL/GenBank/DDBJ whole genome shotgun (WGS) entry which is preliminary data.</text>
</comment>
<dbReference type="RefSeq" id="WP_042019061.1">
    <property type="nucleotide sequence ID" value="NZ_CDBW01000006.1"/>
</dbReference>
<feature type="transmembrane region" description="Helical" evidence="1">
    <location>
        <begin position="107"/>
        <end position="138"/>
    </location>
</feature>